<dbReference type="EMBL" id="ML213619">
    <property type="protein sequence ID" value="TFK35717.1"/>
    <property type="molecule type" value="Genomic_DNA"/>
</dbReference>
<keyword evidence="3" id="KW-1185">Reference proteome</keyword>
<evidence type="ECO:0000313" key="3">
    <source>
        <dbReference type="Proteomes" id="UP000308652"/>
    </source>
</evidence>
<proteinExistence type="predicted"/>
<dbReference type="Proteomes" id="UP000308652">
    <property type="component" value="Unassembled WGS sequence"/>
</dbReference>
<evidence type="ECO:0000256" key="1">
    <source>
        <dbReference type="SAM" id="MobiDB-lite"/>
    </source>
</evidence>
<protein>
    <submittedName>
        <fullName evidence="2">Uncharacterized protein</fullName>
    </submittedName>
</protein>
<dbReference type="OrthoDB" id="5817230at2759"/>
<accession>A0A5C3LT27</accession>
<organism evidence="2 3">
    <name type="scientific">Crucibulum laeve</name>
    <dbReference type="NCBI Taxonomy" id="68775"/>
    <lineage>
        <taxon>Eukaryota</taxon>
        <taxon>Fungi</taxon>
        <taxon>Dikarya</taxon>
        <taxon>Basidiomycota</taxon>
        <taxon>Agaricomycotina</taxon>
        <taxon>Agaricomycetes</taxon>
        <taxon>Agaricomycetidae</taxon>
        <taxon>Agaricales</taxon>
        <taxon>Agaricineae</taxon>
        <taxon>Nidulariaceae</taxon>
        <taxon>Crucibulum</taxon>
    </lineage>
</organism>
<gene>
    <name evidence="2" type="ORF">BDQ12DRAFT_306165</name>
</gene>
<evidence type="ECO:0000313" key="2">
    <source>
        <dbReference type="EMBL" id="TFK35717.1"/>
    </source>
</evidence>
<feature type="compositionally biased region" description="Low complexity" evidence="1">
    <location>
        <begin position="110"/>
        <end position="124"/>
    </location>
</feature>
<feature type="region of interest" description="Disordered" evidence="1">
    <location>
        <begin position="98"/>
        <end position="132"/>
    </location>
</feature>
<sequence length="132" mass="14519">MPSSPLLYCYASNQRYDSTYPHSENGKTTTLKNFRLKYARSAWKQERASWHAVIQLNILLSTDTILGVLQAEMDGSWSAGQTRNYASLSREVITTGIIDGSVGDGPRMPISPVTPTSPSTPMSPWAQLRPSG</sequence>
<name>A0A5C3LT27_9AGAR</name>
<reference evidence="2 3" key="1">
    <citation type="journal article" date="2019" name="Nat. Ecol. Evol.">
        <title>Megaphylogeny resolves global patterns of mushroom evolution.</title>
        <authorList>
            <person name="Varga T."/>
            <person name="Krizsan K."/>
            <person name="Foldi C."/>
            <person name="Dima B."/>
            <person name="Sanchez-Garcia M."/>
            <person name="Sanchez-Ramirez S."/>
            <person name="Szollosi G.J."/>
            <person name="Szarkandi J.G."/>
            <person name="Papp V."/>
            <person name="Albert L."/>
            <person name="Andreopoulos W."/>
            <person name="Angelini C."/>
            <person name="Antonin V."/>
            <person name="Barry K.W."/>
            <person name="Bougher N.L."/>
            <person name="Buchanan P."/>
            <person name="Buyck B."/>
            <person name="Bense V."/>
            <person name="Catcheside P."/>
            <person name="Chovatia M."/>
            <person name="Cooper J."/>
            <person name="Damon W."/>
            <person name="Desjardin D."/>
            <person name="Finy P."/>
            <person name="Geml J."/>
            <person name="Haridas S."/>
            <person name="Hughes K."/>
            <person name="Justo A."/>
            <person name="Karasinski D."/>
            <person name="Kautmanova I."/>
            <person name="Kiss B."/>
            <person name="Kocsube S."/>
            <person name="Kotiranta H."/>
            <person name="LaButti K.M."/>
            <person name="Lechner B.E."/>
            <person name="Liimatainen K."/>
            <person name="Lipzen A."/>
            <person name="Lukacs Z."/>
            <person name="Mihaltcheva S."/>
            <person name="Morgado L.N."/>
            <person name="Niskanen T."/>
            <person name="Noordeloos M.E."/>
            <person name="Ohm R.A."/>
            <person name="Ortiz-Santana B."/>
            <person name="Ovrebo C."/>
            <person name="Racz N."/>
            <person name="Riley R."/>
            <person name="Savchenko A."/>
            <person name="Shiryaev A."/>
            <person name="Soop K."/>
            <person name="Spirin V."/>
            <person name="Szebenyi C."/>
            <person name="Tomsovsky M."/>
            <person name="Tulloss R.E."/>
            <person name="Uehling J."/>
            <person name="Grigoriev I.V."/>
            <person name="Vagvolgyi C."/>
            <person name="Papp T."/>
            <person name="Martin F.M."/>
            <person name="Miettinen O."/>
            <person name="Hibbett D.S."/>
            <person name="Nagy L.G."/>
        </authorList>
    </citation>
    <scope>NUCLEOTIDE SEQUENCE [LARGE SCALE GENOMIC DNA]</scope>
    <source>
        <strain evidence="2 3">CBS 166.37</strain>
    </source>
</reference>
<dbReference type="AlphaFoldDB" id="A0A5C3LT27"/>